<dbReference type="PANTHER" id="PTHR42760:SF123">
    <property type="entry name" value="OXIDOREDUCTASE"/>
    <property type="match status" value="1"/>
</dbReference>
<organism evidence="3 4">
    <name type="scientific">Paraburkholderia ribeironis</name>
    <dbReference type="NCBI Taxonomy" id="1247936"/>
    <lineage>
        <taxon>Bacteria</taxon>
        <taxon>Pseudomonadati</taxon>
        <taxon>Pseudomonadota</taxon>
        <taxon>Betaproteobacteria</taxon>
        <taxon>Burkholderiales</taxon>
        <taxon>Burkholderiaceae</taxon>
        <taxon>Paraburkholderia</taxon>
    </lineage>
</organism>
<dbReference type="PRINTS" id="PR00080">
    <property type="entry name" value="SDRFAMILY"/>
</dbReference>
<gene>
    <name evidence="3" type="ORF">BN2475_150018</name>
</gene>
<protein>
    <submittedName>
        <fullName evidence="3">Short-chain dehydrogenase/reductase SDR</fullName>
    </submittedName>
</protein>
<dbReference type="RefSeq" id="WP_094778968.1">
    <property type="nucleotide sequence ID" value="NZ_CYGX02000015.1"/>
</dbReference>
<evidence type="ECO:0000256" key="1">
    <source>
        <dbReference type="ARBA" id="ARBA00006484"/>
    </source>
</evidence>
<evidence type="ECO:0000313" key="3">
    <source>
        <dbReference type="EMBL" id="SIT38299.1"/>
    </source>
</evidence>
<proteinExistence type="inferred from homology"/>
<dbReference type="InterPro" id="IPR057326">
    <property type="entry name" value="KR_dom"/>
</dbReference>
<dbReference type="OrthoDB" id="9806974at2"/>
<name>A0A1N7RT62_9BURK</name>
<feature type="domain" description="Ketoreductase" evidence="2">
    <location>
        <begin position="20"/>
        <end position="194"/>
    </location>
</feature>
<dbReference type="EMBL" id="CYGX02000015">
    <property type="protein sequence ID" value="SIT38299.1"/>
    <property type="molecule type" value="Genomic_DNA"/>
</dbReference>
<dbReference type="InterPro" id="IPR002347">
    <property type="entry name" value="SDR_fam"/>
</dbReference>
<evidence type="ECO:0000313" key="4">
    <source>
        <dbReference type="Proteomes" id="UP000187012"/>
    </source>
</evidence>
<sequence>MNVNTARDHAGKSWLGLEEKVCVVTGAAGGIGAEIALSLASAGAYVTLLDRDSTACKPVAERIAQEGGKVIVIACDIADQASVARAALASERELGRCDVLVNNAAITARGPLLDLDVEQWNRVLSVNLTGALLCAQAFGKQMRAGNSGSMIHISSIAASSPIPSGGAYSASKAALAMLAQQLAVELADDGIRSNAVSPGLVRTTLSAHYYEDPAMLRARTQMVPSRRIAEPRDIADVVLFLASERSGYVNGQELLVDGALGRNVMALVPRPQ</sequence>
<dbReference type="PROSITE" id="PS00061">
    <property type="entry name" value="ADH_SHORT"/>
    <property type="match status" value="1"/>
</dbReference>
<dbReference type="InterPro" id="IPR036291">
    <property type="entry name" value="NAD(P)-bd_dom_sf"/>
</dbReference>
<dbReference type="CDD" id="cd05233">
    <property type="entry name" value="SDR_c"/>
    <property type="match status" value="1"/>
</dbReference>
<dbReference type="Proteomes" id="UP000187012">
    <property type="component" value="Unassembled WGS sequence"/>
</dbReference>
<dbReference type="GO" id="GO:0016616">
    <property type="term" value="F:oxidoreductase activity, acting on the CH-OH group of donors, NAD or NADP as acceptor"/>
    <property type="evidence" value="ECO:0007669"/>
    <property type="project" value="UniProtKB-ARBA"/>
</dbReference>
<reference evidence="3 4" key="1">
    <citation type="submission" date="2016-12" db="EMBL/GenBank/DDBJ databases">
        <authorList>
            <person name="Song W.-J."/>
            <person name="Kurnit D.M."/>
        </authorList>
    </citation>
    <scope>NUCLEOTIDE SEQUENCE [LARGE SCALE GENOMIC DNA]</scope>
    <source>
        <strain evidence="3 4">STM7296</strain>
    </source>
</reference>
<comment type="similarity">
    <text evidence="1">Belongs to the short-chain dehydrogenases/reductases (SDR) family.</text>
</comment>
<dbReference type="AlphaFoldDB" id="A0A1N7RT62"/>
<dbReference type="PANTHER" id="PTHR42760">
    <property type="entry name" value="SHORT-CHAIN DEHYDROGENASES/REDUCTASES FAMILY MEMBER"/>
    <property type="match status" value="1"/>
</dbReference>
<dbReference type="SUPFAM" id="SSF51735">
    <property type="entry name" value="NAD(P)-binding Rossmann-fold domains"/>
    <property type="match status" value="1"/>
</dbReference>
<dbReference type="Pfam" id="PF13561">
    <property type="entry name" value="adh_short_C2"/>
    <property type="match status" value="1"/>
</dbReference>
<dbReference type="STRING" id="1247936.BN2475_150018"/>
<dbReference type="InterPro" id="IPR020904">
    <property type="entry name" value="Sc_DH/Rdtase_CS"/>
</dbReference>
<dbReference type="FunFam" id="3.40.50.720:FF:000084">
    <property type="entry name" value="Short-chain dehydrogenase reductase"/>
    <property type="match status" value="1"/>
</dbReference>
<dbReference type="GO" id="GO:0030497">
    <property type="term" value="P:fatty acid elongation"/>
    <property type="evidence" value="ECO:0007669"/>
    <property type="project" value="TreeGrafter"/>
</dbReference>
<dbReference type="NCBIfam" id="NF005559">
    <property type="entry name" value="PRK07231.1"/>
    <property type="match status" value="1"/>
</dbReference>
<dbReference type="Gene3D" id="3.40.50.720">
    <property type="entry name" value="NAD(P)-binding Rossmann-like Domain"/>
    <property type="match status" value="1"/>
</dbReference>
<keyword evidence="4" id="KW-1185">Reference proteome</keyword>
<dbReference type="PRINTS" id="PR00081">
    <property type="entry name" value="GDHRDH"/>
</dbReference>
<dbReference type="SMART" id="SM00822">
    <property type="entry name" value="PKS_KR"/>
    <property type="match status" value="1"/>
</dbReference>
<evidence type="ECO:0000259" key="2">
    <source>
        <dbReference type="SMART" id="SM00822"/>
    </source>
</evidence>
<accession>A0A1N7RT62</accession>